<dbReference type="Pfam" id="PF01869">
    <property type="entry name" value="BcrAD_BadFG"/>
    <property type="match status" value="1"/>
</dbReference>
<sequence>MTPVYLGLDAGNSKTVALVADEHGCVLGRGRGASGDIYSAPDAEGEVERAVRTALADAGVEAGQVRHAAFRLAGVDWPEDEEHWTAVLGHRLPELRSVSIKNDGYSLLRCGSVDGVGVAINAGTGPAVAARGADGHEWCACWWIQHPLGGRDLGRAAFRAVVEADLGTGPATSLTEGLLALYGYADVGELLHAFTRRHPVRPVPDDRVAARTVLRAAGAGDGVARWLVIEQATAFARLARVAARETGLLGGTPTPVVLGGSILTSEHPALREALVDALESELGLVDVVVSAASPVAGALLDALAEGSAGLDQAVHDEVLSAPHPTEFLLT</sequence>
<feature type="domain" description="ATPase BadF/BadG/BcrA/BcrD type" evidence="1">
    <location>
        <begin position="6"/>
        <end position="127"/>
    </location>
</feature>
<accession>A0ABP6XRQ4</accession>
<keyword evidence="3" id="KW-1185">Reference proteome</keyword>
<protein>
    <submittedName>
        <fullName evidence="2">BadF/BadG/BcrA/BcrD ATPase family protein</fullName>
    </submittedName>
</protein>
<dbReference type="PANTHER" id="PTHR43190:SF3">
    <property type="entry name" value="N-ACETYL-D-GLUCOSAMINE KINASE"/>
    <property type="match status" value="1"/>
</dbReference>
<evidence type="ECO:0000259" key="1">
    <source>
        <dbReference type="Pfam" id="PF01869"/>
    </source>
</evidence>
<dbReference type="Proteomes" id="UP001500767">
    <property type="component" value="Unassembled WGS sequence"/>
</dbReference>
<gene>
    <name evidence="2" type="ORF">GCM10022197_30040</name>
</gene>
<dbReference type="PANTHER" id="PTHR43190">
    <property type="entry name" value="N-ACETYL-D-GLUCOSAMINE KINASE"/>
    <property type="match status" value="1"/>
</dbReference>
<comment type="caution">
    <text evidence="2">The sequence shown here is derived from an EMBL/GenBank/DDBJ whole genome shotgun (WGS) entry which is preliminary data.</text>
</comment>
<organism evidence="2 3">
    <name type="scientific">Microlunatus spumicola</name>
    <dbReference type="NCBI Taxonomy" id="81499"/>
    <lineage>
        <taxon>Bacteria</taxon>
        <taxon>Bacillati</taxon>
        <taxon>Actinomycetota</taxon>
        <taxon>Actinomycetes</taxon>
        <taxon>Propionibacteriales</taxon>
        <taxon>Propionibacteriaceae</taxon>
        <taxon>Microlunatus</taxon>
    </lineage>
</organism>
<reference evidence="3" key="1">
    <citation type="journal article" date="2019" name="Int. J. Syst. Evol. Microbiol.">
        <title>The Global Catalogue of Microorganisms (GCM) 10K type strain sequencing project: providing services to taxonomists for standard genome sequencing and annotation.</title>
        <authorList>
            <consortium name="The Broad Institute Genomics Platform"/>
            <consortium name="The Broad Institute Genome Sequencing Center for Infectious Disease"/>
            <person name="Wu L."/>
            <person name="Ma J."/>
        </authorList>
    </citation>
    <scope>NUCLEOTIDE SEQUENCE [LARGE SCALE GENOMIC DNA]</scope>
    <source>
        <strain evidence="3">JCM 16540</strain>
    </source>
</reference>
<proteinExistence type="predicted"/>
<dbReference type="InterPro" id="IPR002731">
    <property type="entry name" value="ATPase_BadF"/>
</dbReference>
<dbReference type="EMBL" id="BAAAYR010000004">
    <property type="protein sequence ID" value="GAA3571514.1"/>
    <property type="molecule type" value="Genomic_DNA"/>
</dbReference>
<evidence type="ECO:0000313" key="2">
    <source>
        <dbReference type="EMBL" id="GAA3571514.1"/>
    </source>
</evidence>
<dbReference type="Gene3D" id="3.30.420.40">
    <property type="match status" value="2"/>
</dbReference>
<dbReference type="InterPro" id="IPR052519">
    <property type="entry name" value="Euk-type_GlcNAc_Kinase"/>
</dbReference>
<dbReference type="InterPro" id="IPR043129">
    <property type="entry name" value="ATPase_NBD"/>
</dbReference>
<dbReference type="SUPFAM" id="SSF53067">
    <property type="entry name" value="Actin-like ATPase domain"/>
    <property type="match status" value="2"/>
</dbReference>
<dbReference type="RefSeq" id="WP_204913433.1">
    <property type="nucleotide sequence ID" value="NZ_BAAAYR010000004.1"/>
</dbReference>
<name>A0ABP6XRQ4_9ACTN</name>
<evidence type="ECO:0000313" key="3">
    <source>
        <dbReference type="Proteomes" id="UP001500767"/>
    </source>
</evidence>